<protein>
    <submittedName>
        <fullName evidence="2">Uncharacterized protein</fullName>
    </submittedName>
</protein>
<feature type="transmembrane region" description="Helical" evidence="1">
    <location>
        <begin position="38"/>
        <end position="61"/>
    </location>
</feature>
<keyword evidence="1" id="KW-0472">Membrane</keyword>
<evidence type="ECO:0000256" key="1">
    <source>
        <dbReference type="SAM" id="Phobius"/>
    </source>
</evidence>
<sequence>MAVQVDKPTVIGSEVSLWRHCKGGGYKSSHPSLVQAGLALFSVSALALCITLFCLLCTVLYPSTCKKLCQVFPVSCLSE</sequence>
<proteinExistence type="predicted"/>
<keyword evidence="1" id="KW-0812">Transmembrane</keyword>
<dbReference type="AlphaFoldDB" id="A0A5B7F9L3"/>
<accession>A0A5B7F9L3</accession>
<evidence type="ECO:0000313" key="2">
    <source>
        <dbReference type="EMBL" id="MPC42275.1"/>
    </source>
</evidence>
<keyword evidence="3" id="KW-1185">Reference proteome</keyword>
<name>A0A5B7F9L3_PORTR</name>
<organism evidence="2 3">
    <name type="scientific">Portunus trituberculatus</name>
    <name type="common">Swimming crab</name>
    <name type="synonym">Neptunus trituberculatus</name>
    <dbReference type="NCBI Taxonomy" id="210409"/>
    <lineage>
        <taxon>Eukaryota</taxon>
        <taxon>Metazoa</taxon>
        <taxon>Ecdysozoa</taxon>
        <taxon>Arthropoda</taxon>
        <taxon>Crustacea</taxon>
        <taxon>Multicrustacea</taxon>
        <taxon>Malacostraca</taxon>
        <taxon>Eumalacostraca</taxon>
        <taxon>Eucarida</taxon>
        <taxon>Decapoda</taxon>
        <taxon>Pleocyemata</taxon>
        <taxon>Brachyura</taxon>
        <taxon>Eubrachyura</taxon>
        <taxon>Portunoidea</taxon>
        <taxon>Portunidae</taxon>
        <taxon>Portuninae</taxon>
        <taxon>Portunus</taxon>
    </lineage>
</organism>
<comment type="caution">
    <text evidence="2">The sequence shown here is derived from an EMBL/GenBank/DDBJ whole genome shotgun (WGS) entry which is preliminary data.</text>
</comment>
<evidence type="ECO:0000313" key="3">
    <source>
        <dbReference type="Proteomes" id="UP000324222"/>
    </source>
</evidence>
<reference evidence="2 3" key="1">
    <citation type="submission" date="2019-05" db="EMBL/GenBank/DDBJ databases">
        <title>Another draft genome of Portunus trituberculatus and its Hox gene families provides insights of decapod evolution.</title>
        <authorList>
            <person name="Jeong J.-H."/>
            <person name="Song I."/>
            <person name="Kim S."/>
            <person name="Choi T."/>
            <person name="Kim D."/>
            <person name="Ryu S."/>
            <person name="Kim W."/>
        </authorList>
    </citation>
    <scope>NUCLEOTIDE SEQUENCE [LARGE SCALE GENOMIC DNA]</scope>
    <source>
        <tissue evidence="2">Muscle</tissue>
    </source>
</reference>
<dbReference type="EMBL" id="VSRR010005376">
    <property type="protein sequence ID" value="MPC42275.1"/>
    <property type="molecule type" value="Genomic_DNA"/>
</dbReference>
<keyword evidence="1" id="KW-1133">Transmembrane helix</keyword>
<dbReference type="Proteomes" id="UP000324222">
    <property type="component" value="Unassembled WGS sequence"/>
</dbReference>
<gene>
    <name evidence="2" type="ORF">E2C01_035894</name>
</gene>